<feature type="signal peptide" evidence="1">
    <location>
        <begin position="1"/>
        <end position="19"/>
    </location>
</feature>
<dbReference type="EMBL" id="JAUCMV010000004">
    <property type="protein sequence ID" value="KAK0406489.1"/>
    <property type="molecule type" value="Genomic_DNA"/>
</dbReference>
<organism evidence="2 3">
    <name type="scientific">Steinernema hermaphroditum</name>
    <dbReference type="NCBI Taxonomy" id="289476"/>
    <lineage>
        <taxon>Eukaryota</taxon>
        <taxon>Metazoa</taxon>
        <taxon>Ecdysozoa</taxon>
        <taxon>Nematoda</taxon>
        <taxon>Chromadorea</taxon>
        <taxon>Rhabditida</taxon>
        <taxon>Tylenchina</taxon>
        <taxon>Panagrolaimomorpha</taxon>
        <taxon>Strongyloidoidea</taxon>
        <taxon>Steinernematidae</taxon>
        <taxon>Steinernema</taxon>
    </lineage>
</organism>
<gene>
    <name evidence="2" type="ORF">QR680_018603</name>
</gene>
<feature type="chain" id="PRO_5041335232" description="TIL domain-containing protein" evidence="1">
    <location>
        <begin position="20"/>
        <end position="118"/>
    </location>
</feature>
<sequence>MVPSVLILGSALLLVSSLALSIPAKKESSDVAWPPSNITCGQNEQFTNCGFCQQRCEYPYGSPGQACPLVCGQMCICKEGVYVYCPKGTRCVWAPDQCPDNDPTCLQVTCMKPFDWHN</sequence>
<keyword evidence="1" id="KW-0732">Signal</keyword>
<evidence type="ECO:0000313" key="2">
    <source>
        <dbReference type="EMBL" id="KAK0406489.1"/>
    </source>
</evidence>
<accession>A0AA39LRD1</accession>
<keyword evidence="3" id="KW-1185">Reference proteome</keyword>
<reference evidence="2" key="1">
    <citation type="submission" date="2023-06" db="EMBL/GenBank/DDBJ databases">
        <title>Genomic analysis of the entomopathogenic nematode Steinernema hermaphroditum.</title>
        <authorList>
            <person name="Schwarz E.M."/>
            <person name="Heppert J.K."/>
            <person name="Baniya A."/>
            <person name="Schwartz H.T."/>
            <person name="Tan C.-H."/>
            <person name="Antoshechkin I."/>
            <person name="Sternberg P.W."/>
            <person name="Goodrich-Blair H."/>
            <person name="Dillman A.R."/>
        </authorList>
    </citation>
    <scope>NUCLEOTIDE SEQUENCE</scope>
    <source>
        <strain evidence="2">PS9179</strain>
        <tissue evidence="2">Whole animal</tissue>
    </source>
</reference>
<evidence type="ECO:0008006" key="4">
    <source>
        <dbReference type="Google" id="ProtNLM"/>
    </source>
</evidence>
<dbReference type="AlphaFoldDB" id="A0AA39LRD1"/>
<protein>
    <recommendedName>
        <fullName evidence="4">TIL domain-containing protein</fullName>
    </recommendedName>
</protein>
<comment type="caution">
    <text evidence="2">The sequence shown here is derived from an EMBL/GenBank/DDBJ whole genome shotgun (WGS) entry which is preliminary data.</text>
</comment>
<dbReference type="Gene3D" id="2.10.25.10">
    <property type="entry name" value="Laminin"/>
    <property type="match status" value="1"/>
</dbReference>
<name>A0AA39LRD1_9BILA</name>
<dbReference type="Proteomes" id="UP001175271">
    <property type="component" value="Unassembled WGS sequence"/>
</dbReference>
<evidence type="ECO:0000256" key="1">
    <source>
        <dbReference type="SAM" id="SignalP"/>
    </source>
</evidence>
<proteinExistence type="predicted"/>
<evidence type="ECO:0000313" key="3">
    <source>
        <dbReference type="Proteomes" id="UP001175271"/>
    </source>
</evidence>